<sequence length="355" mass="38981">MPPKSTQALEEVITALSDRLSELNASMELHHDSLVAAVSDIQQHLAAIPTPVTSFLSLVALPPLPPPIAAKPPKLHMQLFDGSAVLDWVFQAEQYFAFHQILVSQRLDVISFYMEGEALNWFKWMFTNRQLSSWDAFIRALELRFGPSSFANHQAVLFKLRKRGSVAEFQAEFECLCNRVGVAPPPPPRPPALLPAPPSPPVTARRLSPAELHERHTKGLCFNCDEKFSPGHWCKAKQFMLLLLDHPPDLFDSYPDPEDVPSSLETSLSDGVLFQLSPAAVSGSSSLRTLCLWGLIRRHAVSVLIDSGSSHNIIQPRVATFLSLAESSLPSFPVLVGNGAALHCSGVCRDVALSL</sequence>
<dbReference type="Pfam" id="PF03732">
    <property type="entry name" value="Retrotrans_gag"/>
    <property type="match status" value="1"/>
</dbReference>
<evidence type="ECO:0000259" key="1">
    <source>
        <dbReference type="Pfam" id="PF03732"/>
    </source>
</evidence>
<dbReference type="Gene3D" id="2.40.70.10">
    <property type="entry name" value="Acid Proteases"/>
    <property type="match status" value="1"/>
</dbReference>
<dbReference type="CDD" id="cd00303">
    <property type="entry name" value="retropepsin_like"/>
    <property type="match status" value="1"/>
</dbReference>
<dbReference type="EMBL" id="JACGWJ010000020">
    <property type="protein sequence ID" value="KAL0340386.1"/>
    <property type="molecule type" value="Genomic_DNA"/>
</dbReference>
<gene>
    <name evidence="2" type="ORF">Sradi_4555400</name>
</gene>
<protein>
    <recommendedName>
        <fullName evidence="1">Retrotransposon gag domain-containing protein</fullName>
    </recommendedName>
</protein>
<name>A0AAW2NDB5_SESRA</name>
<accession>A0AAW2NDB5</accession>
<dbReference type="InterPro" id="IPR005162">
    <property type="entry name" value="Retrotrans_gag_dom"/>
</dbReference>
<dbReference type="InterPro" id="IPR021109">
    <property type="entry name" value="Peptidase_aspartic_dom_sf"/>
</dbReference>
<comment type="caution">
    <text evidence="2">The sequence shown here is derived from an EMBL/GenBank/DDBJ whole genome shotgun (WGS) entry which is preliminary data.</text>
</comment>
<feature type="domain" description="Retrotransposon gag" evidence="1">
    <location>
        <begin position="109"/>
        <end position="181"/>
    </location>
</feature>
<proteinExistence type="predicted"/>
<organism evidence="2">
    <name type="scientific">Sesamum radiatum</name>
    <name type="common">Black benniseed</name>
    <dbReference type="NCBI Taxonomy" id="300843"/>
    <lineage>
        <taxon>Eukaryota</taxon>
        <taxon>Viridiplantae</taxon>
        <taxon>Streptophyta</taxon>
        <taxon>Embryophyta</taxon>
        <taxon>Tracheophyta</taxon>
        <taxon>Spermatophyta</taxon>
        <taxon>Magnoliopsida</taxon>
        <taxon>eudicotyledons</taxon>
        <taxon>Gunneridae</taxon>
        <taxon>Pentapetalae</taxon>
        <taxon>asterids</taxon>
        <taxon>lamiids</taxon>
        <taxon>Lamiales</taxon>
        <taxon>Pedaliaceae</taxon>
        <taxon>Sesamum</taxon>
    </lineage>
</organism>
<evidence type="ECO:0000313" key="2">
    <source>
        <dbReference type="EMBL" id="KAL0340386.1"/>
    </source>
</evidence>
<reference evidence="2" key="2">
    <citation type="journal article" date="2024" name="Plant">
        <title>Genomic evolution and insights into agronomic trait innovations of Sesamum species.</title>
        <authorList>
            <person name="Miao H."/>
            <person name="Wang L."/>
            <person name="Qu L."/>
            <person name="Liu H."/>
            <person name="Sun Y."/>
            <person name="Le M."/>
            <person name="Wang Q."/>
            <person name="Wei S."/>
            <person name="Zheng Y."/>
            <person name="Lin W."/>
            <person name="Duan Y."/>
            <person name="Cao H."/>
            <person name="Xiong S."/>
            <person name="Wang X."/>
            <person name="Wei L."/>
            <person name="Li C."/>
            <person name="Ma Q."/>
            <person name="Ju M."/>
            <person name="Zhao R."/>
            <person name="Li G."/>
            <person name="Mu C."/>
            <person name="Tian Q."/>
            <person name="Mei H."/>
            <person name="Zhang T."/>
            <person name="Gao T."/>
            <person name="Zhang H."/>
        </authorList>
    </citation>
    <scope>NUCLEOTIDE SEQUENCE</scope>
    <source>
        <strain evidence="2">G02</strain>
    </source>
</reference>
<dbReference type="AlphaFoldDB" id="A0AAW2NDB5"/>
<reference evidence="2" key="1">
    <citation type="submission" date="2020-06" db="EMBL/GenBank/DDBJ databases">
        <authorList>
            <person name="Li T."/>
            <person name="Hu X."/>
            <person name="Zhang T."/>
            <person name="Song X."/>
            <person name="Zhang H."/>
            <person name="Dai N."/>
            <person name="Sheng W."/>
            <person name="Hou X."/>
            <person name="Wei L."/>
        </authorList>
    </citation>
    <scope>NUCLEOTIDE SEQUENCE</scope>
    <source>
        <strain evidence="2">G02</strain>
        <tissue evidence="2">Leaf</tissue>
    </source>
</reference>